<protein>
    <submittedName>
        <fullName evidence="4">Glycosyltransferase family 2 protein</fullName>
        <ecNumber evidence="4">2.4.-.-</ecNumber>
    </submittedName>
</protein>
<dbReference type="GO" id="GO:0016758">
    <property type="term" value="F:hexosyltransferase activity"/>
    <property type="evidence" value="ECO:0007669"/>
    <property type="project" value="UniProtKB-ARBA"/>
</dbReference>
<keyword evidence="4" id="KW-0808">Transferase</keyword>
<dbReference type="PANTHER" id="PTHR22916">
    <property type="entry name" value="GLYCOSYLTRANSFERASE"/>
    <property type="match status" value="1"/>
</dbReference>
<dbReference type="Gene3D" id="3.90.550.10">
    <property type="entry name" value="Spore Coat Polysaccharide Biosynthesis Protein SpsA, Chain A"/>
    <property type="match status" value="1"/>
</dbReference>
<keyword evidence="5" id="KW-1185">Reference proteome</keyword>
<accession>A0AAF1BRL1</accession>
<dbReference type="SUPFAM" id="SSF53448">
    <property type="entry name" value="Nucleotide-diphospho-sugar transferases"/>
    <property type="match status" value="1"/>
</dbReference>
<proteinExistence type="inferred from homology"/>
<dbReference type="KEGG" id="nmy:CJ229_008680"/>
<sequence length="380" mass="44332">MKKVSFCIPVYNRVNKIDKCILSLINQTEPEENYEIIVVDDCSTDGTFEKVKSIFEEEEFKNYKLLKLDENSGNASIPRNTAAEHAEGEYLFFVDSDDFVAKELVTHLYDFAKTNNSDIIYPKYVKGNEDNIKGNVPRSFAKHGSLGNADIIENNMLTALSVLKAFKRSEWDRLNLKFDKDVLIGEDMLVTARFLFNTKVHSILADQPYYYIVHHTDDRLTSSKQSKNRTFENYKEILNIIYDGELGDQEFKDRAAAAFVDRIMNFGIGNTLNYLIHIHKTKVHNDWLELFADLFNSSFPERAEEYVNDRFYNRLRAYRQKDGNAVLLAYKAELQQLKIDELERKINALTKKDNSFINRNKKRVKRKLKSVAKKVYYKIK</sequence>
<dbReference type="AlphaFoldDB" id="A0AAF1BRL1"/>
<dbReference type="InterPro" id="IPR001173">
    <property type="entry name" value="Glyco_trans_2-like"/>
</dbReference>
<dbReference type="RefSeq" id="WP_068127960.1">
    <property type="nucleotide sequence ID" value="NZ_CP136964.1"/>
</dbReference>
<comment type="similarity">
    <text evidence="1">Belongs to the glycosyltransferase 2 family.</text>
</comment>
<name>A0AAF1BRL1_9STAP</name>
<dbReference type="CDD" id="cd00761">
    <property type="entry name" value="Glyco_tranf_GTA_type"/>
    <property type="match status" value="1"/>
</dbReference>
<dbReference type="Proteomes" id="UP000243626">
    <property type="component" value="Chromosome"/>
</dbReference>
<evidence type="ECO:0000313" key="4">
    <source>
        <dbReference type="EMBL" id="WOS96143.1"/>
    </source>
</evidence>
<evidence type="ECO:0000256" key="2">
    <source>
        <dbReference type="SAM" id="Coils"/>
    </source>
</evidence>
<organism evidence="4 5">
    <name type="scientific">Nosocomiicoccus massiliensis</name>
    <dbReference type="NCBI Taxonomy" id="1232430"/>
    <lineage>
        <taxon>Bacteria</taxon>
        <taxon>Bacillati</taxon>
        <taxon>Bacillota</taxon>
        <taxon>Bacilli</taxon>
        <taxon>Bacillales</taxon>
        <taxon>Staphylococcaceae</taxon>
        <taxon>Nosocomiicoccus</taxon>
    </lineage>
</organism>
<dbReference type="PANTHER" id="PTHR22916:SF3">
    <property type="entry name" value="UDP-GLCNAC:BETAGAL BETA-1,3-N-ACETYLGLUCOSAMINYLTRANSFERASE-LIKE PROTEIN 1"/>
    <property type="match status" value="1"/>
</dbReference>
<evidence type="ECO:0000313" key="5">
    <source>
        <dbReference type="Proteomes" id="UP000243626"/>
    </source>
</evidence>
<dbReference type="EMBL" id="CP136964">
    <property type="protein sequence ID" value="WOS96143.1"/>
    <property type="molecule type" value="Genomic_DNA"/>
</dbReference>
<keyword evidence="2" id="KW-0175">Coiled coil</keyword>
<reference evidence="5" key="1">
    <citation type="submission" date="2017-09" db="EMBL/GenBank/DDBJ databases">
        <title>Bacterial strain isolated from the female urinary microbiota.</title>
        <authorList>
            <person name="Thomas-White K."/>
            <person name="Kumar N."/>
            <person name="Forster S."/>
            <person name="Putonti C."/>
            <person name="Lawley T."/>
            <person name="Wolfe A.J."/>
        </authorList>
    </citation>
    <scope>NUCLEOTIDE SEQUENCE [LARGE SCALE GENOMIC DNA]</scope>
    <source>
        <strain evidence="5">UMB0959</strain>
    </source>
</reference>
<dbReference type="EC" id="2.4.-.-" evidence="4"/>
<evidence type="ECO:0000259" key="3">
    <source>
        <dbReference type="Pfam" id="PF00535"/>
    </source>
</evidence>
<dbReference type="InterPro" id="IPR029044">
    <property type="entry name" value="Nucleotide-diphossugar_trans"/>
</dbReference>
<gene>
    <name evidence="4" type="ORF">CJ229_008680</name>
</gene>
<dbReference type="Pfam" id="PF00535">
    <property type="entry name" value="Glycos_transf_2"/>
    <property type="match status" value="1"/>
</dbReference>
<feature type="coiled-coil region" evidence="2">
    <location>
        <begin position="332"/>
        <end position="359"/>
    </location>
</feature>
<keyword evidence="4" id="KW-0328">Glycosyltransferase</keyword>
<feature type="domain" description="Glycosyltransferase 2-like" evidence="3">
    <location>
        <begin position="5"/>
        <end position="138"/>
    </location>
</feature>
<evidence type="ECO:0000256" key="1">
    <source>
        <dbReference type="ARBA" id="ARBA00006739"/>
    </source>
</evidence>